<sequence length="269" mass="29083">MTNTKTPSARRFTNKRVFVSGGSQGIGEAISLAFAREGARVAINGRKKDKLDDLLPRLPKVTAGPHIECVGDVSDEQSVIDAIDKAFQEFGGLDVLICNAGIQIQSPSESISLADFGKVLSVNVTGVMLCVREVLRHWVKDGTKGSIVINSSVHQIIPKPGFLGYSASKGAIGNMVRTWALEYASRNIRVNAVSPGAIVTPMNDAWVKDPEKYKAISEHIPMRRPGESSEIAEPTLFLASDQASYITGQTLFIDGGMTLYADFEKNRTS</sequence>
<gene>
    <name evidence="2" type="ORF">GOB84_15290</name>
</gene>
<accession>A0ABX0KD15</accession>
<keyword evidence="3" id="KW-1185">Reference proteome</keyword>
<dbReference type="Proteomes" id="UP000615326">
    <property type="component" value="Unassembled WGS sequence"/>
</dbReference>
<keyword evidence="2" id="KW-0560">Oxidoreductase</keyword>
<dbReference type="EMBL" id="WOSW01000043">
    <property type="protein sequence ID" value="NHO33890.1"/>
    <property type="molecule type" value="Genomic_DNA"/>
</dbReference>
<dbReference type="PRINTS" id="PR00081">
    <property type="entry name" value="GDHRDH"/>
</dbReference>
<dbReference type="InterPro" id="IPR002347">
    <property type="entry name" value="SDR_fam"/>
</dbReference>
<evidence type="ECO:0000313" key="3">
    <source>
        <dbReference type="Proteomes" id="UP000615326"/>
    </source>
</evidence>
<dbReference type="SUPFAM" id="SSF51735">
    <property type="entry name" value="NAD(P)-binding Rossmann-fold domains"/>
    <property type="match status" value="1"/>
</dbReference>
<dbReference type="Gene3D" id="3.40.50.720">
    <property type="entry name" value="NAD(P)-binding Rossmann-like Domain"/>
    <property type="match status" value="1"/>
</dbReference>
<evidence type="ECO:0000313" key="2">
    <source>
        <dbReference type="EMBL" id="NHO33890.1"/>
    </source>
</evidence>
<dbReference type="PROSITE" id="PS00061">
    <property type="entry name" value="ADH_SHORT"/>
    <property type="match status" value="1"/>
</dbReference>
<protein>
    <submittedName>
        <fullName evidence="2">Glucose 1-dehydrogenase</fullName>
        <ecNumber evidence="2">1.1.1.47</ecNumber>
    </submittedName>
</protein>
<dbReference type="NCBIfam" id="NF005559">
    <property type="entry name" value="PRK07231.1"/>
    <property type="match status" value="1"/>
</dbReference>
<dbReference type="InterPro" id="IPR036291">
    <property type="entry name" value="NAD(P)-bd_dom_sf"/>
</dbReference>
<name>A0ABX0KD15_9PROT</name>
<organism evidence="2 3">
    <name type="scientific">Acetobacter fallax</name>
    <dbReference type="NCBI Taxonomy" id="1737473"/>
    <lineage>
        <taxon>Bacteria</taxon>
        <taxon>Pseudomonadati</taxon>
        <taxon>Pseudomonadota</taxon>
        <taxon>Alphaproteobacteria</taxon>
        <taxon>Acetobacterales</taxon>
        <taxon>Acetobacteraceae</taxon>
        <taxon>Acetobacter</taxon>
    </lineage>
</organism>
<dbReference type="PANTHER" id="PTHR42760:SF132">
    <property type="entry name" value="SHORT-CHAIN DEHYDROGENASE_REDUCTASE FAMILY PROTEIN"/>
    <property type="match status" value="1"/>
</dbReference>
<dbReference type="Pfam" id="PF13561">
    <property type="entry name" value="adh_short_C2"/>
    <property type="match status" value="1"/>
</dbReference>
<dbReference type="RefSeq" id="WP_173578356.1">
    <property type="nucleotide sequence ID" value="NZ_WOSW01000043.1"/>
</dbReference>
<proteinExistence type="inferred from homology"/>
<reference evidence="2 3" key="1">
    <citation type="journal article" date="2020" name="Int. J. Syst. Evol. Microbiol.">
        <title>Novel acetic acid bacteria from cider fermentations: Acetobacter conturbans sp. nov. and Acetobacter fallax sp. nov.</title>
        <authorList>
            <person name="Sombolestani A.S."/>
            <person name="Cleenwerck I."/>
            <person name="Cnockaert M."/>
            <person name="Borremans W."/>
            <person name="Wieme A.D."/>
            <person name="De Vuyst L."/>
            <person name="Vandamme P."/>
        </authorList>
    </citation>
    <scope>NUCLEOTIDE SEQUENCE [LARGE SCALE GENOMIC DNA]</scope>
    <source>
        <strain evidence="2 3">LMG 1637</strain>
    </source>
</reference>
<comment type="caution">
    <text evidence="2">The sequence shown here is derived from an EMBL/GenBank/DDBJ whole genome shotgun (WGS) entry which is preliminary data.</text>
</comment>
<dbReference type="PRINTS" id="PR00080">
    <property type="entry name" value="SDRFAMILY"/>
</dbReference>
<comment type="similarity">
    <text evidence="1">Belongs to the short-chain dehydrogenases/reductases (SDR) family.</text>
</comment>
<dbReference type="EC" id="1.1.1.47" evidence="2"/>
<evidence type="ECO:0000256" key="1">
    <source>
        <dbReference type="ARBA" id="ARBA00006484"/>
    </source>
</evidence>
<dbReference type="GO" id="GO:0047936">
    <property type="term" value="F:glucose 1-dehydrogenase [NAD(P)+] activity"/>
    <property type="evidence" value="ECO:0007669"/>
    <property type="project" value="UniProtKB-EC"/>
</dbReference>
<dbReference type="PANTHER" id="PTHR42760">
    <property type="entry name" value="SHORT-CHAIN DEHYDROGENASES/REDUCTASES FAMILY MEMBER"/>
    <property type="match status" value="1"/>
</dbReference>
<dbReference type="InterPro" id="IPR020904">
    <property type="entry name" value="Sc_DH/Rdtase_CS"/>
</dbReference>